<keyword evidence="2" id="KW-1185">Reference proteome</keyword>
<dbReference type="Proteomes" id="UP001223586">
    <property type="component" value="Unassembled WGS sequence"/>
</dbReference>
<evidence type="ECO:0000313" key="1">
    <source>
        <dbReference type="EMBL" id="MDQ0174432.1"/>
    </source>
</evidence>
<protein>
    <recommendedName>
        <fullName evidence="3">DUF1797 domain-containing protein</fullName>
    </recommendedName>
</protein>
<evidence type="ECO:0008006" key="3">
    <source>
        <dbReference type="Google" id="ProtNLM"/>
    </source>
</evidence>
<accession>A0ABT9WMH3</accession>
<gene>
    <name evidence="1" type="ORF">J2S08_000263</name>
</gene>
<dbReference type="EMBL" id="JAUSTT010000001">
    <property type="protein sequence ID" value="MDQ0174432.1"/>
    <property type="molecule type" value="Genomic_DNA"/>
</dbReference>
<organism evidence="1 2">
    <name type="scientific">Bacillus chungangensis</name>
    <dbReference type="NCBI Taxonomy" id="587633"/>
    <lineage>
        <taxon>Bacteria</taxon>
        <taxon>Bacillati</taxon>
        <taxon>Bacillota</taxon>
        <taxon>Bacilli</taxon>
        <taxon>Bacillales</taxon>
        <taxon>Bacillaceae</taxon>
        <taxon>Bacillus</taxon>
    </lineage>
</organism>
<sequence>MKIDDLIRHYEERLVLLQGSIDEINERYGDDFDVIDACGANYDDAYALGDEHGGIYAEYDAIKQFISDLKSLKEVD</sequence>
<reference evidence="1 2" key="1">
    <citation type="submission" date="2023-07" db="EMBL/GenBank/DDBJ databases">
        <title>Genomic Encyclopedia of Type Strains, Phase IV (KMG-IV): sequencing the most valuable type-strain genomes for metagenomic binning, comparative biology and taxonomic classification.</title>
        <authorList>
            <person name="Goeker M."/>
        </authorList>
    </citation>
    <scope>NUCLEOTIDE SEQUENCE [LARGE SCALE GENOMIC DNA]</scope>
    <source>
        <strain evidence="1 2">DSM 23837</strain>
    </source>
</reference>
<evidence type="ECO:0000313" key="2">
    <source>
        <dbReference type="Proteomes" id="UP001223586"/>
    </source>
</evidence>
<comment type="caution">
    <text evidence="1">The sequence shown here is derived from an EMBL/GenBank/DDBJ whole genome shotgun (WGS) entry which is preliminary data.</text>
</comment>
<dbReference type="RefSeq" id="WP_307225885.1">
    <property type="nucleotide sequence ID" value="NZ_JAUSTT010000001.1"/>
</dbReference>
<name>A0ABT9WMH3_9BACI</name>
<proteinExistence type="predicted"/>